<evidence type="ECO:0000313" key="5">
    <source>
        <dbReference type="Proteomes" id="UP000694865"/>
    </source>
</evidence>
<feature type="compositionally biased region" description="Polar residues" evidence="3">
    <location>
        <begin position="14"/>
        <end position="23"/>
    </location>
</feature>
<dbReference type="InterPro" id="IPR027417">
    <property type="entry name" value="P-loop_NTPase"/>
</dbReference>
<evidence type="ECO:0000256" key="3">
    <source>
        <dbReference type="SAM" id="MobiDB-lite"/>
    </source>
</evidence>
<proteinExistence type="inferred from homology"/>
<evidence type="ECO:0000256" key="1">
    <source>
        <dbReference type="ARBA" id="ARBA00005771"/>
    </source>
</evidence>
<evidence type="ECO:0000259" key="4">
    <source>
        <dbReference type="Pfam" id="PF00685"/>
    </source>
</evidence>
<organism evidence="5 6">
    <name type="scientific">Saccoglossus kowalevskii</name>
    <name type="common">Acorn worm</name>
    <dbReference type="NCBI Taxonomy" id="10224"/>
    <lineage>
        <taxon>Eukaryota</taxon>
        <taxon>Metazoa</taxon>
        <taxon>Hemichordata</taxon>
        <taxon>Enteropneusta</taxon>
        <taxon>Harrimaniidae</taxon>
        <taxon>Saccoglossus</taxon>
    </lineage>
</organism>
<dbReference type="Proteomes" id="UP000694865">
    <property type="component" value="Unplaced"/>
</dbReference>
<protein>
    <submittedName>
        <fullName evidence="6">Sulfotransferase family cytosolic 1B member 1-like</fullName>
    </submittedName>
</protein>
<dbReference type="PANTHER" id="PTHR11783">
    <property type="entry name" value="SULFOTRANSFERASE SULT"/>
    <property type="match status" value="1"/>
</dbReference>
<dbReference type="SUPFAM" id="SSF52540">
    <property type="entry name" value="P-loop containing nucleoside triphosphate hydrolases"/>
    <property type="match status" value="1"/>
</dbReference>
<evidence type="ECO:0000256" key="2">
    <source>
        <dbReference type="ARBA" id="ARBA00022679"/>
    </source>
</evidence>
<dbReference type="InterPro" id="IPR000863">
    <property type="entry name" value="Sulfotransferase_dom"/>
</dbReference>
<evidence type="ECO:0000313" key="6">
    <source>
        <dbReference type="RefSeq" id="XP_002742182.1"/>
    </source>
</evidence>
<name>A0ABM0H1L3_SACKO</name>
<feature type="domain" description="Sulfotransferase" evidence="4">
    <location>
        <begin position="57"/>
        <end position="313"/>
    </location>
</feature>
<dbReference type="Pfam" id="PF00685">
    <property type="entry name" value="Sulfotransfer_1"/>
    <property type="match status" value="1"/>
</dbReference>
<keyword evidence="5" id="KW-1185">Reference proteome</keyword>
<accession>A0ABM0H1L3</accession>
<dbReference type="GeneID" id="100376452"/>
<sequence>MGCAGSTPVGSKGKGTSSQMTTPPWSKTYYMQPGFLLPVIVNKTTIENQVNNFEVRDEDVFLITYPHTGTLWLCEIVEAIFNVDNLAVLKEQDIVQKMPLLELGPAEHPDLKVDEIDIHKSVIEMYLDSQPSPRKIPTHLMPEYVPTQMMERKPKTIFMTRSPKDVAVSLHAWRAFLKYLEPVEWNKMAEEFINENTEYGSYFEFTKKWSKYKDEPWFMWLSYEDMKEDSKKAIRQIADHIGRSLSDDQVAKVAEVTDLKFMNENASTIKSRELLLRPGKDLVIDGDVAWKDVFTINQSETFDKLYDEKMEGYESLKYKYEYKTFDLSGE</sequence>
<feature type="region of interest" description="Disordered" evidence="3">
    <location>
        <begin position="1"/>
        <end position="23"/>
    </location>
</feature>
<gene>
    <name evidence="6" type="primary">LOC100376452</name>
</gene>
<dbReference type="RefSeq" id="XP_002742182.1">
    <property type="nucleotide sequence ID" value="XM_002742136.2"/>
</dbReference>
<comment type="similarity">
    <text evidence="1">Belongs to the sulfotransferase 1 family.</text>
</comment>
<reference evidence="6" key="1">
    <citation type="submission" date="2025-08" db="UniProtKB">
        <authorList>
            <consortium name="RefSeq"/>
        </authorList>
    </citation>
    <scope>IDENTIFICATION</scope>
    <source>
        <tissue evidence="6">Testes</tissue>
    </source>
</reference>
<dbReference type="Gene3D" id="3.40.50.300">
    <property type="entry name" value="P-loop containing nucleotide triphosphate hydrolases"/>
    <property type="match status" value="1"/>
</dbReference>
<keyword evidence="2" id="KW-0808">Transferase</keyword>